<dbReference type="EMBL" id="CP004006">
    <property type="protein sequence ID" value="AHE67054.1"/>
    <property type="molecule type" value="Genomic_DNA"/>
</dbReference>
<evidence type="ECO:0000313" key="1">
    <source>
        <dbReference type="EMBL" id="AHE67054.1"/>
    </source>
</evidence>
<keyword evidence="2" id="KW-1185">Reference proteome</keyword>
<protein>
    <submittedName>
        <fullName evidence="1">Uncharacterized protein</fullName>
    </submittedName>
</protein>
<dbReference type="KEGG" id="lok:Loa_01503"/>
<dbReference type="eggNOG" id="COG3219">
    <property type="taxonomic scope" value="Bacteria"/>
</dbReference>
<organism evidence="1 2">
    <name type="scientific">Legionella oakridgensis ATCC 33761 = DSM 21215</name>
    <dbReference type="NCBI Taxonomy" id="1268635"/>
    <lineage>
        <taxon>Bacteria</taxon>
        <taxon>Pseudomonadati</taxon>
        <taxon>Pseudomonadota</taxon>
        <taxon>Gammaproteobacteria</taxon>
        <taxon>Legionellales</taxon>
        <taxon>Legionellaceae</taxon>
        <taxon>Legionella</taxon>
    </lineage>
</organism>
<dbReference type="RefSeq" id="WP_025385665.1">
    <property type="nucleotide sequence ID" value="NZ_CP004006.1"/>
</dbReference>
<name>W0BF40_9GAMM</name>
<proteinExistence type="predicted"/>
<dbReference type="AlphaFoldDB" id="W0BF40"/>
<gene>
    <name evidence="1" type="ORF">Loa_01503</name>
</gene>
<accession>W0BF40</accession>
<sequence>MHEFGGQLSRFLDDFPPTQTLPYLPEIAQMEWAGHQAYHAEESPVVDWQILAKIPEESYGKIKLQLTAACHLFAFKFPVLAIRDFCYEPHSEHLNLDSNGEYVLVTRRNMQIYFEKLTAGEYVLLLALQQGRHMQEACCMAIDTESTVDINIFLQKHFMAGTFQKIDWS</sequence>
<evidence type="ECO:0000313" key="2">
    <source>
        <dbReference type="Proteomes" id="UP000018838"/>
    </source>
</evidence>
<dbReference type="STRING" id="1268635.Loa_01503"/>
<dbReference type="PATRIC" id="fig|1268635.3.peg.1532"/>
<dbReference type="HOGENOM" id="CLU_1576550_0_0_6"/>
<dbReference type="Proteomes" id="UP000018838">
    <property type="component" value="Chromosome"/>
</dbReference>
<reference evidence="1 2" key="1">
    <citation type="journal article" date="2013" name="Int. J. Med. Microbiol.">
        <title>Legionella oakridgensis ATCC 33761 genome sequence and phenotypic characterization reveals its replication capacity in amoebae.</title>
        <authorList>
            <person name="Brzuszkiewicz E."/>
            <person name="Schulz T."/>
            <person name="Rydzewski K."/>
            <person name="Daniel R."/>
            <person name="Gillmaier N."/>
            <person name="Dittmann C."/>
            <person name="Holland G."/>
            <person name="Schunder E."/>
            <person name="Lautner M."/>
            <person name="Eisenreich W."/>
            <person name="Luck C."/>
            <person name="Heuner K."/>
        </authorList>
    </citation>
    <scope>NUCLEOTIDE SEQUENCE [LARGE SCALE GENOMIC DNA]</scope>
    <source>
        <strain>OR-10</strain>
        <strain evidence="2">ATCC 33761</strain>
    </source>
</reference>